<keyword evidence="2" id="KW-1185">Reference proteome</keyword>
<proteinExistence type="predicted"/>
<accession>A0A0R0CP89</accession>
<dbReference type="RefSeq" id="WP_057626669.1">
    <property type="nucleotide sequence ID" value="NZ_LDJJ01000007.1"/>
</dbReference>
<reference evidence="1 2" key="1">
    <citation type="submission" date="2015-05" db="EMBL/GenBank/DDBJ databases">
        <title>Genome sequencing and analysis of members of genus Stenotrophomonas.</title>
        <authorList>
            <person name="Patil P.P."/>
            <person name="Midha S."/>
            <person name="Patil P.B."/>
        </authorList>
    </citation>
    <scope>NUCLEOTIDE SEQUENCE [LARGE SCALE GENOMIC DNA]</scope>
    <source>
        <strain evidence="1 2">DSM 18941</strain>
    </source>
</reference>
<dbReference type="OrthoDB" id="7068125at2"/>
<evidence type="ECO:0000313" key="1">
    <source>
        <dbReference type="EMBL" id="KRG71789.1"/>
    </source>
</evidence>
<dbReference type="AlphaFoldDB" id="A0A0R0CP89"/>
<dbReference type="PATRIC" id="fig|405446.3.peg.3404"/>
<dbReference type="Proteomes" id="UP000051863">
    <property type="component" value="Unassembled WGS sequence"/>
</dbReference>
<gene>
    <name evidence="1" type="ORF">ABB27_02595</name>
</gene>
<dbReference type="EMBL" id="LDJJ01000007">
    <property type="protein sequence ID" value="KRG71789.1"/>
    <property type="molecule type" value="Genomic_DNA"/>
</dbReference>
<comment type="caution">
    <text evidence="1">The sequence shown here is derived from an EMBL/GenBank/DDBJ whole genome shotgun (WGS) entry which is preliminary data.</text>
</comment>
<sequence>MSAVSVQEAVDRLEQIASAVRVPYPHWLGGGEADQGPSYCHECAMKAVNADRGEFVDGGWSQDNDGCCHCHDCRRLLDYTLTDYGVSEELDHFRSTRLRGALDAETAYHLARLLEHYSEHPEVKAILPKVRRALARTEHPTSHGAGVSDE</sequence>
<protein>
    <submittedName>
        <fullName evidence="1">Uncharacterized protein</fullName>
    </submittedName>
</protein>
<organism evidence="1 2">
    <name type="scientific">Stenotrophomonas terrae</name>
    <dbReference type="NCBI Taxonomy" id="405446"/>
    <lineage>
        <taxon>Bacteria</taxon>
        <taxon>Pseudomonadati</taxon>
        <taxon>Pseudomonadota</taxon>
        <taxon>Gammaproteobacteria</taxon>
        <taxon>Lysobacterales</taxon>
        <taxon>Lysobacteraceae</taxon>
        <taxon>Stenotrophomonas</taxon>
    </lineage>
</organism>
<evidence type="ECO:0000313" key="2">
    <source>
        <dbReference type="Proteomes" id="UP000051863"/>
    </source>
</evidence>
<name>A0A0R0CP89_9GAMM</name>